<dbReference type="InterPro" id="IPR053144">
    <property type="entry name" value="Acetyltransferase_Butenolide"/>
</dbReference>
<keyword evidence="3" id="KW-1185">Reference proteome</keyword>
<dbReference type="PANTHER" id="PTHR43233:SF1">
    <property type="entry name" value="FAMILY N-ACETYLTRANSFERASE, PUTATIVE (AFU_ORTHOLOGUE AFUA_6G03350)-RELATED"/>
    <property type="match status" value="1"/>
</dbReference>
<evidence type="ECO:0000313" key="2">
    <source>
        <dbReference type="EMBL" id="QIA65128.1"/>
    </source>
</evidence>
<dbReference type="AlphaFoldDB" id="A0A7Z2T650"/>
<dbReference type="InterPro" id="IPR000182">
    <property type="entry name" value="GNAT_dom"/>
</dbReference>
<dbReference type="EMBL" id="CP047476">
    <property type="protein sequence ID" value="QIA65128.1"/>
    <property type="molecule type" value="Genomic_DNA"/>
</dbReference>
<dbReference type="PROSITE" id="PS51186">
    <property type="entry name" value="GNAT"/>
    <property type="match status" value="1"/>
</dbReference>
<accession>A0A7Z2T650</accession>
<dbReference type="Gene3D" id="3.40.630.30">
    <property type="match status" value="1"/>
</dbReference>
<dbReference type="Proteomes" id="UP000464262">
    <property type="component" value="Chromosome 2"/>
</dbReference>
<dbReference type="Pfam" id="PF13508">
    <property type="entry name" value="Acetyltransf_7"/>
    <property type="match status" value="1"/>
</dbReference>
<dbReference type="GO" id="GO:0016747">
    <property type="term" value="F:acyltransferase activity, transferring groups other than amino-acyl groups"/>
    <property type="evidence" value="ECO:0007669"/>
    <property type="project" value="InterPro"/>
</dbReference>
<organism evidence="2 3">
    <name type="scientific">Vibrio astriarenae</name>
    <dbReference type="NCBI Taxonomy" id="1481923"/>
    <lineage>
        <taxon>Bacteria</taxon>
        <taxon>Pseudomonadati</taxon>
        <taxon>Pseudomonadota</taxon>
        <taxon>Gammaproteobacteria</taxon>
        <taxon>Vibrionales</taxon>
        <taxon>Vibrionaceae</taxon>
        <taxon>Vibrio</taxon>
    </lineage>
</organism>
<evidence type="ECO:0000259" key="1">
    <source>
        <dbReference type="PROSITE" id="PS51186"/>
    </source>
</evidence>
<gene>
    <name evidence="2" type="ORF">GT360_16345</name>
</gene>
<sequence length="140" mass="16114">MDGYRVSTDSSELDLDVVFEFISNSYWAKGIPRERVEKSIQHSLCFGVYDEHNNQVGFARLITDLATFAYLSDVFILQKHRGKGLSKYLVKTILAHPDLQGLRRLVLATHDAHGLYSQFGFEPLTHTERFMQIWTSNPYS</sequence>
<dbReference type="SUPFAM" id="SSF55729">
    <property type="entry name" value="Acyl-CoA N-acyltransferases (Nat)"/>
    <property type="match status" value="1"/>
</dbReference>
<feature type="domain" description="N-acetyltransferase" evidence="1">
    <location>
        <begin position="4"/>
        <end position="140"/>
    </location>
</feature>
<name>A0A7Z2T650_9VIBR</name>
<evidence type="ECO:0000313" key="3">
    <source>
        <dbReference type="Proteomes" id="UP000464262"/>
    </source>
</evidence>
<reference evidence="2 3" key="1">
    <citation type="submission" date="2020-01" db="EMBL/GenBank/DDBJ databases">
        <title>Whole genome and functional gene identification of agarase of Vibrio HN897.</title>
        <authorList>
            <person name="Liu Y."/>
            <person name="Zhao Z."/>
        </authorList>
    </citation>
    <scope>NUCLEOTIDE SEQUENCE [LARGE SCALE GENOMIC DNA]</scope>
    <source>
        <strain evidence="2 3">HN897</strain>
    </source>
</reference>
<dbReference type="CDD" id="cd04301">
    <property type="entry name" value="NAT_SF"/>
    <property type="match status" value="1"/>
</dbReference>
<protein>
    <submittedName>
        <fullName evidence="2">GNAT family N-acetyltransferase</fullName>
    </submittedName>
</protein>
<proteinExistence type="predicted"/>
<keyword evidence="2" id="KW-0808">Transferase</keyword>
<dbReference type="PANTHER" id="PTHR43233">
    <property type="entry name" value="FAMILY N-ACETYLTRANSFERASE, PUTATIVE (AFU_ORTHOLOGUE AFUA_6G03350)-RELATED"/>
    <property type="match status" value="1"/>
</dbReference>
<dbReference type="InterPro" id="IPR016181">
    <property type="entry name" value="Acyl_CoA_acyltransferase"/>
</dbReference>
<dbReference type="KEGG" id="vas:GT360_16345"/>